<dbReference type="EMBL" id="CP061379">
    <property type="protein sequence ID" value="QPF95438.1"/>
    <property type="molecule type" value="Genomic_DNA"/>
</dbReference>
<dbReference type="AlphaFoldDB" id="A0A7S9DCT4"/>
<keyword evidence="2" id="KW-1185">Reference proteome</keyword>
<sequence length="79" mass="8586">MRVKRCCVRSLVRPVPVSAREAVLTETRAACATSLSVTLIKPADKLQTIAENLWAKSAGIKPKKWMVLLNAEPVAQSIA</sequence>
<evidence type="ECO:0000313" key="1">
    <source>
        <dbReference type="EMBL" id="QPF95438.1"/>
    </source>
</evidence>
<accession>A0A7S9DCT4</accession>
<name>A0A7S9DCT4_9BRAD</name>
<protein>
    <submittedName>
        <fullName evidence="1">Uncharacterized protein</fullName>
    </submittedName>
</protein>
<dbReference type="Proteomes" id="UP000594621">
    <property type="component" value="Chromosome"/>
</dbReference>
<organism evidence="1 2">
    <name type="scientific">Bradyrhizobium commune</name>
    <dbReference type="NCBI Taxonomy" id="83627"/>
    <lineage>
        <taxon>Bacteria</taxon>
        <taxon>Pseudomonadati</taxon>
        <taxon>Pseudomonadota</taxon>
        <taxon>Alphaproteobacteria</taxon>
        <taxon>Hyphomicrobiales</taxon>
        <taxon>Nitrobacteraceae</taxon>
        <taxon>Bradyrhizobium</taxon>
    </lineage>
</organism>
<evidence type="ECO:0000313" key="2">
    <source>
        <dbReference type="Proteomes" id="UP000594621"/>
    </source>
</evidence>
<reference evidence="1 2" key="1">
    <citation type="submission" date="2020-09" db="EMBL/GenBank/DDBJ databases">
        <title>Complete genomes of bradyrhizobia occurring on native shrubby legumes in Australia.</title>
        <authorList>
            <person name="Lafay B."/>
        </authorList>
    </citation>
    <scope>NUCLEOTIDE SEQUENCE [LARGE SCALE GENOMIC DNA]</scope>
    <source>
        <strain evidence="1 2">BDV5040</strain>
    </source>
</reference>
<dbReference type="KEGG" id="bcou:IC761_23040"/>
<gene>
    <name evidence="1" type="ORF">IC761_23040</name>
</gene>
<dbReference type="RefSeq" id="WP_195804892.1">
    <property type="nucleotide sequence ID" value="NZ_CP061379.1"/>
</dbReference>
<proteinExistence type="predicted"/>